<dbReference type="Pfam" id="PF13411">
    <property type="entry name" value="MerR_1"/>
    <property type="match status" value="1"/>
</dbReference>
<dbReference type="SMART" id="SM00422">
    <property type="entry name" value="HTH_MERR"/>
    <property type="match status" value="1"/>
</dbReference>
<name>A0ABT9U8T0_PAEHA</name>
<protein>
    <submittedName>
        <fullName evidence="4">DNA-binding transcriptional MerR regulator</fullName>
    </submittedName>
</protein>
<evidence type="ECO:0000256" key="1">
    <source>
        <dbReference type="ARBA" id="ARBA00023125"/>
    </source>
</evidence>
<dbReference type="RefSeq" id="WP_307207500.1">
    <property type="nucleotide sequence ID" value="NZ_JAUSSU010000012.1"/>
</dbReference>
<dbReference type="SUPFAM" id="SSF46955">
    <property type="entry name" value="Putative DNA-binding domain"/>
    <property type="match status" value="1"/>
</dbReference>
<accession>A0ABT9U8T0</accession>
<keyword evidence="2" id="KW-0175">Coiled coil</keyword>
<dbReference type="InterPro" id="IPR000551">
    <property type="entry name" value="MerR-type_HTH_dom"/>
</dbReference>
<dbReference type="GO" id="GO:0003677">
    <property type="term" value="F:DNA binding"/>
    <property type="evidence" value="ECO:0007669"/>
    <property type="project" value="UniProtKB-KW"/>
</dbReference>
<evidence type="ECO:0000313" key="5">
    <source>
        <dbReference type="Proteomes" id="UP001229346"/>
    </source>
</evidence>
<feature type="domain" description="HTH merR-type" evidence="3">
    <location>
        <begin position="10"/>
        <end position="79"/>
    </location>
</feature>
<evidence type="ECO:0000259" key="3">
    <source>
        <dbReference type="PROSITE" id="PS50937"/>
    </source>
</evidence>
<dbReference type="Gene3D" id="6.10.250.360">
    <property type="match status" value="1"/>
</dbReference>
<gene>
    <name evidence="4" type="ORF">J2T15_005129</name>
</gene>
<sequence length="274" mass="31505">MDPHMQPNQKYAIGAFAKLTGVTERALRYYDRKGLLAPSIRNEHGHRFYTEQDLLQLQKILTLKYLDFSLEEIGSYLERPEVDLQHSLAAQYEMLQQKQRQLERVMETISRMRKLVEGAGKVDSHLLLVFIHSIQHEEVQKQWLSRQMPSSVVDAIYMKGMSKEERLEQEKQMIAILLRMKELHKQGMEPSDEKVAAMGMELLFLLESLLSPVIKGLSEQELAQIEAIGDIEGSIDPFLFPNAFTKEEEVFFASAFEHLEALKKLAGGDVRDEG</sequence>
<dbReference type="InterPro" id="IPR009061">
    <property type="entry name" value="DNA-bd_dom_put_sf"/>
</dbReference>
<keyword evidence="1 4" id="KW-0238">DNA-binding</keyword>
<dbReference type="PRINTS" id="PR00040">
    <property type="entry name" value="HTHMERR"/>
</dbReference>
<dbReference type="PANTHER" id="PTHR30204">
    <property type="entry name" value="REDOX-CYCLING DRUG-SENSING TRANSCRIPTIONAL ACTIVATOR SOXR"/>
    <property type="match status" value="1"/>
</dbReference>
<comment type="caution">
    <text evidence="4">The sequence shown here is derived from an EMBL/GenBank/DDBJ whole genome shotgun (WGS) entry which is preliminary data.</text>
</comment>
<dbReference type="PANTHER" id="PTHR30204:SF96">
    <property type="entry name" value="CHROMOSOME-ANCHORING PROTEIN RACA"/>
    <property type="match status" value="1"/>
</dbReference>
<dbReference type="PROSITE" id="PS50937">
    <property type="entry name" value="HTH_MERR_2"/>
    <property type="match status" value="1"/>
</dbReference>
<evidence type="ECO:0000313" key="4">
    <source>
        <dbReference type="EMBL" id="MDQ0115662.1"/>
    </source>
</evidence>
<organism evidence="4 5">
    <name type="scientific">Paenibacillus harenae</name>
    <dbReference type="NCBI Taxonomy" id="306543"/>
    <lineage>
        <taxon>Bacteria</taxon>
        <taxon>Bacillati</taxon>
        <taxon>Bacillota</taxon>
        <taxon>Bacilli</taxon>
        <taxon>Bacillales</taxon>
        <taxon>Paenibacillaceae</taxon>
        <taxon>Paenibacillus</taxon>
    </lineage>
</organism>
<evidence type="ECO:0000256" key="2">
    <source>
        <dbReference type="SAM" id="Coils"/>
    </source>
</evidence>
<dbReference type="PROSITE" id="PS00552">
    <property type="entry name" value="HTH_MERR_1"/>
    <property type="match status" value="1"/>
</dbReference>
<reference evidence="4 5" key="1">
    <citation type="submission" date="2023-07" db="EMBL/GenBank/DDBJ databases">
        <title>Sorghum-associated microbial communities from plants grown in Nebraska, USA.</title>
        <authorList>
            <person name="Schachtman D."/>
        </authorList>
    </citation>
    <scope>NUCLEOTIDE SEQUENCE [LARGE SCALE GENOMIC DNA]</scope>
    <source>
        <strain evidence="4 5">CC482</strain>
    </source>
</reference>
<dbReference type="CDD" id="cd01106">
    <property type="entry name" value="HTH_TipAL-Mta"/>
    <property type="match status" value="1"/>
</dbReference>
<keyword evidence="5" id="KW-1185">Reference proteome</keyword>
<dbReference type="Proteomes" id="UP001229346">
    <property type="component" value="Unassembled WGS sequence"/>
</dbReference>
<dbReference type="InterPro" id="IPR047057">
    <property type="entry name" value="MerR_fam"/>
</dbReference>
<feature type="coiled-coil region" evidence="2">
    <location>
        <begin position="88"/>
        <end position="115"/>
    </location>
</feature>
<dbReference type="Gene3D" id="1.10.1660.10">
    <property type="match status" value="1"/>
</dbReference>
<dbReference type="EMBL" id="JAUSSU010000012">
    <property type="protein sequence ID" value="MDQ0115662.1"/>
    <property type="molecule type" value="Genomic_DNA"/>
</dbReference>
<proteinExistence type="predicted"/>